<keyword evidence="5" id="KW-1185">Reference proteome</keyword>
<evidence type="ECO:0000313" key="5">
    <source>
        <dbReference type="Proteomes" id="UP001212411"/>
    </source>
</evidence>
<dbReference type="PANTHER" id="PTHR12857:SF0">
    <property type="entry name" value="CXXC MOTIF CONTAINING ZINC BINDING PROTEIN"/>
    <property type="match status" value="1"/>
</dbReference>
<dbReference type="InterPro" id="IPR008584">
    <property type="entry name" value="CXXC_Zn-binding_euk"/>
</dbReference>
<dbReference type="Pfam" id="PF05907">
    <property type="entry name" value="CXXC_Zn-b_euk"/>
    <property type="match status" value="1"/>
</dbReference>
<gene>
    <name evidence="4" type="primary">ess1</name>
    <name evidence="4" type="ORF">SOMG_01127</name>
</gene>
<dbReference type="SUPFAM" id="SSF141678">
    <property type="entry name" value="MAL13P1.257-like"/>
    <property type="match status" value="1"/>
</dbReference>
<keyword evidence="2" id="KW-0479">Metal-binding</keyword>
<evidence type="ECO:0000256" key="1">
    <source>
        <dbReference type="ARBA" id="ARBA00007818"/>
    </source>
</evidence>
<dbReference type="GeneID" id="80874609"/>
<name>A0AAF0AUU2_9SCHI</name>
<keyword evidence="3" id="KW-0862">Zinc</keyword>
<proteinExistence type="inferred from homology"/>
<comment type="similarity">
    <text evidence="1">Belongs to the UPF0587 family.</text>
</comment>
<dbReference type="KEGG" id="som:SOMG_01127"/>
<sequence length="90" mass="9932">MVKFALNLQAELAGISSLSPKEEEAFYYMFEVECGSCHDIHKNPIGICRSEAHDIPGSKGEANLIWTCKNCKPLSVAFSLTRIPKANNAF</sequence>
<dbReference type="EMBL" id="CP115611">
    <property type="protein sequence ID" value="WBW71255.1"/>
    <property type="molecule type" value="Genomic_DNA"/>
</dbReference>
<protein>
    <submittedName>
        <fullName evidence="4">DUF866 family protein, C1orf123-like protein</fullName>
    </submittedName>
</protein>
<dbReference type="Proteomes" id="UP001212411">
    <property type="component" value="Chromosome 1"/>
</dbReference>
<evidence type="ECO:0000256" key="3">
    <source>
        <dbReference type="ARBA" id="ARBA00022833"/>
    </source>
</evidence>
<dbReference type="PANTHER" id="PTHR12857">
    <property type="entry name" value="CXXC MOTIF CONTAINING ZINC BINDING PROTEIN"/>
    <property type="match status" value="1"/>
</dbReference>
<organism evidence="4 5">
    <name type="scientific">Schizosaccharomyces osmophilus</name>
    <dbReference type="NCBI Taxonomy" id="2545709"/>
    <lineage>
        <taxon>Eukaryota</taxon>
        <taxon>Fungi</taxon>
        <taxon>Dikarya</taxon>
        <taxon>Ascomycota</taxon>
        <taxon>Taphrinomycotina</taxon>
        <taxon>Schizosaccharomycetes</taxon>
        <taxon>Schizosaccharomycetales</taxon>
        <taxon>Schizosaccharomycetaceae</taxon>
        <taxon>Schizosaccharomyces</taxon>
    </lineage>
</organism>
<dbReference type="RefSeq" id="XP_056035498.1">
    <property type="nucleotide sequence ID" value="XM_056179920.1"/>
</dbReference>
<dbReference type="AlphaFoldDB" id="A0AAF0AUU2"/>
<dbReference type="GO" id="GO:0008270">
    <property type="term" value="F:zinc ion binding"/>
    <property type="evidence" value="ECO:0007669"/>
    <property type="project" value="TreeGrafter"/>
</dbReference>
<accession>A0AAF0AUU2</accession>
<evidence type="ECO:0000256" key="2">
    <source>
        <dbReference type="ARBA" id="ARBA00022723"/>
    </source>
</evidence>
<evidence type="ECO:0000313" key="4">
    <source>
        <dbReference type="EMBL" id="WBW71255.1"/>
    </source>
</evidence>
<reference evidence="4 5" key="1">
    <citation type="journal article" date="2023" name="G3 (Bethesda)">
        <title>A high-quality reference genome for the fission yeast Schizosaccharomyces osmophilus.</title>
        <authorList>
            <person name="Jia G.S."/>
            <person name="Zhang W.C."/>
            <person name="Liang Y."/>
            <person name="Liu X.H."/>
            <person name="Rhind N."/>
            <person name="Pidoux A."/>
            <person name="Brysch-Herzberg M."/>
            <person name="Du L.L."/>
        </authorList>
    </citation>
    <scope>NUCLEOTIDE SEQUENCE [LARGE SCALE GENOMIC DNA]</scope>
    <source>
        <strain evidence="4 5">CBS 15793</strain>
    </source>
</reference>